<feature type="binding site" evidence="3">
    <location>
        <position position="7"/>
    </location>
    <ligand>
        <name>Zn(2+)</name>
        <dbReference type="ChEBI" id="CHEBI:29105"/>
    </ligand>
</feature>
<dbReference type="NCBIfam" id="NF001638">
    <property type="entry name" value="PRK00418.1"/>
    <property type="match status" value="1"/>
</dbReference>
<evidence type="ECO:0000313" key="4">
    <source>
        <dbReference type="EMBL" id="MCB5228082.1"/>
    </source>
</evidence>
<feature type="binding site" evidence="3">
    <location>
        <position position="26"/>
    </location>
    <ligand>
        <name>Zn(2+)</name>
        <dbReference type="ChEBI" id="CHEBI:29105"/>
    </ligand>
</feature>
<evidence type="ECO:0000256" key="3">
    <source>
        <dbReference type="HAMAP-Rule" id="MF_00649"/>
    </source>
</evidence>
<feature type="binding site" evidence="3">
    <location>
        <position position="10"/>
    </location>
    <ligand>
        <name>Zn(2+)</name>
        <dbReference type="ChEBI" id="CHEBI:29105"/>
    </ligand>
</feature>
<proteinExistence type="inferred from homology"/>
<dbReference type="Pfam" id="PF03884">
    <property type="entry name" value="YacG"/>
    <property type="match status" value="1"/>
</dbReference>
<comment type="similarity">
    <text evidence="3">Belongs to the DNA gyrase inhibitor YacG family.</text>
</comment>
<dbReference type="SUPFAM" id="SSF57716">
    <property type="entry name" value="Glucocorticoid receptor-like (DNA-binding domain)"/>
    <property type="match status" value="1"/>
</dbReference>
<comment type="caution">
    <text evidence="4">The sequence shown here is derived from an EMBL/GenBank/DDBJ whole genome shotgun (WGS) entry which is preliminary data.</text>
</comment>
<dbReference type="RefSeq" id="WP_226752146.1">
    <property type="nucleotide sequence ID" value="NZ_JAEINI020000014.1"/>
</dbReference>
<keyword evidence="1 3" id="KW-0479">Metal-binding</keyword>
<name>A0ABS8C718_9ALTE</name>
<reference evidence="4 5" key="1">
    <citation type="submission" date="2021-10" db="EMBL/GenBank/DDBJ databases">
        <title>Alishewanella koreense sp. nov. isolated from seawater of southwestern coast in South Korea and the proposal for the reclassification of Rheinheimera perlucida and Rheinheimera tuosuensis as Arsukibacterium perlucida and Arsukibacterium tuosuensis.</title>
        <authorList>
            <person name="Kim K.H."/>
            <person name="Ruan W."/>
            <person name="Kim K.R."/>
            <person name="Baek J.H."/>
            <person name="Jeon C.O."/>
        </authorList>
    </citation>
    <scope>NUCLEOTIDE SEQUENCE [LARGE SCALE GENOMIC DNA]</scope>
    <source>
        <strain evidence="4 5">16-MA</strain>
    </source>
</reference>
<comment type="cofactor">
    <cofactor evidence="3">
        <name>Zn(2+)</name>
        <dbReference type="ChEBI" id="CHEBI:29105"/>
    </cofactor>
    <text evidence="3">Binds 1 zinc ion.</text>
</comment>
<gene>
    <name evidence="3 4" type="primary">yacG</name>
    <name evidence="4" type="ORF">JAO78_014820</name>
</gene>
<keyword evidence="2 3" id="KW-0862">Zinc</keyword>
<keyword evidence="5" id="KW-1185">Reference proteome</keyword>
<evidence type="ECO:0000256" key="2">
    <source>
        <dbReference type="ARBA" id="ARBA00022833"/>
    </source>
</evidence>
<feature type="binding site" evidence="3">
    <location>
        <position position="30"/>
    </location>
    <ligand>
        <name>Zn(2+)</name>
        <dbReference type="ChEBI" id="CHEBI:29105"/>
    </ligand>
</feature>
<comment type="function">
    <text evidence="3">Inhibits all the catalytic activities of DNA gyrase by preventing its interaction with DNA. Acts by binding directly to the C-terminal domain of GyrB, which probably disrupts DNA binding by the gyrase.</text>
</comment>
<dbReference type="PANTHER" id="PTHR36150:SF1">
    <property type="entry name" value="DNA GYRASE INHIBITOR YACG"/>
    <property type="match status" value="1"/>
</dbReference>
<dbReference type="InterPro" id="IPR005584">
    <property type="entry name" value="DNA_gyrase_inhibitor_YacG"/>
</dbReference>
<dbReference type="Gene3D" id="3.30.50.10">
    <property type="entry name" value="Erythroid Transcription Factor GATA-1, subunit A"/>
    <property type="match status" value="1"/>
</dbReference>
<dbReference type="Proteomes" id="UP000633814">
    <property type="component" value="Unassembled WGS sequence"/>
</dbReference>
<dbReference type="PANTHER" id="PTHR36150">
    <property type="entry name" value="DNA GYRASE INHIBITOR YACG"/>
    <property type="match status" value="1"/>
</dbReference>
<organism evidence="4 5">
    <name type="scientific">Alishewanella maricola</name>
    <dbReference type="NCBI Taxonomy" id="2795740"/>
    <lineage>
        <taxon>Bacteria</taxon>
        <taxon>Pseudomonadati</taxon>
        <taxon>Pseudomonadota</taxon>
        <taxon>Gammaproteobacteria</taxon>
        <taxon>Alteromonadales</taxon>
        <taxon>Alteromonadaceae</taxon>
        <taxon>Alishewanella</taxon>
    </lineage>
</organism>
<comment type="subunit">
    <text evidence="3">Interacts with GyrB.</text>
</comment>
<dbReference type="InterPro" id="IPR013088">
    <property type="entry name" value="Znf_NHR/GATA"/>
</dbReference>
<evidence type="ECO:0000256" key="1">
    <source>
        <dbReference type="ARBA" id="ARBA00022723"/>
    </source>
</evidence>
<dbReference type="HAMAP" id="MF_00649">
    <property type="entry name" value="DNA_gyrase_inhibitor_YacG"/>
    <property type="match status" value="1"/>
</dbReference>
<sequence>MTTTIQCPTCKTPVIWQPESVFRPFCSERCKLIDLGDWAAENHRIPDKMPIDAALSEAYLAELEQEMMAQDNQFFKNTD</sequence>
<accession>A0ABS8C718</accession>
<dbReference type="EMBL" id="JAEINI020000014">
    <property type="protein sequence ID" value="MCB5228082.1"/>
    <property type="molecule type" value="Genomic_DNA"/>
</dbReference>
<evidence type="ECO:0000313" key="5">
    <source>
        <dbReference type="Proteomes" id="UP000633814"/>
    </source>
</evidence>
<protein>
    <recommendedName>
        <fullName evidence="3">DNA gyrase inhibitor YacG</fullName>
    </recommendedName>
</protein>